<proteinExistence type="predicted"/>
<evidence type="ECO:0000313" key="2">
    <source>
        <dbReference type="Proteomes" id="UP000541444"/>
    </source>
</evidence>
<comment type="caution">
    <text evidence="1">The sequence shown here is derived from an EMBL/GenBank/DDBJ whole genome shotgun (WGS) entry which is preliminary data.</text>
</comment>
<gene>
    <name evidence="1" type="ORF">GIB67_025126</name>
</gene>
<keyword evidence="2" id="KW-1185">Reference proteome</keyword>
<reference evidence="1 2" key="1">
    <citation type="journal article" date="2020" name="IScience">
        <title>Genome Sequencing of the Endangered Kingdonia uniflora (Circaeasteraceae, Ranunculales) Reveals Potential Mechanisms of Evolutionary Specialization.</title>
        <authorList>
            <person name="Sun Y."/>
            <person name="Deng T."/>
            <person name="Zhang A."/>
            <person name="Moore M.J."/>
            <person name="Landis J.B."/>
            <person name="Lin N."/>
            <person name="Zhang H."/>
            <person name="Zhang X."/>
            <person name="Huang J."/>
            <person name="Zhang X."/>
            <person name="Sun H."/>
            <person name="Wang H."/>
        </authorList>
    </citation>
    <scope>NUCLEOTIDE SEQUENCE [LARGE SCALE GENOMIC DNA]</scope>
    <source>
        <strain evidence="1">TB1705</strain>
        <tissue evidence="1">Leaf</tissue>
    </source>
</reference>
<protein>
    <submittedName>
        <fullName evidence="1">Uncharacterized protein</fullName>
    </submittedName>
</protein>
<dbReference type="Proteomes" id="UP000541444">
    <property type="component" value="Unassembled WGS sequence"/>
</dbReference>
<name>A0A7J7N897_9MAGN</name>
<sequence length="134" mass="14792">MGFWETLSTIKINSPDLITPINNVCKSSYDLGCNAVNFVKDKGVQTVYSTTDIIRRNSLDLLTPVRNVCKSSYDLGWSSVSAVSVNGVQKVKENIPSVETMEKLTEVVTHPATKEVLKFVFPGLPPRELVSMTL</sequence>
<evidence type="ECO:0000313" key="1">
    <source>
        <dbReference type="EMBL" id="KAF6163262.1"/>
    </source>
</evidence>
<dbReference type="OrthoDB" id="765404at2759"/>
<dbReference type="AlphaFoldDB" id="A0A7J7N897"/>
<dbReference type="EMBL" id="JACGCM010000999">
    <property type="protein sequence ID" value="KAF6163262.1"/>
    <property type="molecule type" value="Genomic_DNA"/>
</dbReference>
<accession>A0A7J7N897</accession>
<organism evidence="1 2">
    <name type="scientific">Kingdonia uniflora</name>
    <dbReference type="NCBI Taxonomy" id="39325"/>
    <lineage>
        <taxon>Eukaryota</taxon>
        <taxon>Viridiplantae</taxon>
        <taxon>Streptophyta</taxon>
        <taxon>Embryophyta</taxon>
        <taxon>Tracheophyta</taxon>
        <taxon>Spermatophyta</taxon>
        <taxon>Magnoliopsida</taxon>
        <taxon>Ranunculales</taxon>
        <taxon>Circaeasteraceae</taxon>
        <taxon>Kingdonia</taxon>
    </lineage>
</organism>